<dbReference type="RefSeq" id="XP_017021649.1">
    <property type="nucleotide sequence ID" value="XM_017166160.3"/>
</dbReference>
<dbReference type="Pfam" id="PF00026">
    <property type="entry name" value="Asp"/>
    <property type="match status" value="1"/>
</dbReference>
<evidence type="ECO:0000256" key="8">
    <source>
        <dbReference type="PIRSR" id="PIRSR601461-2"/>
    </source>
</evidence>
<feature type="disulfide bond" evidence="8">
    <location>
        <begin position="329"/>
        <end position="362"/>
    </location>
</feature>
<gene>
    <name evidence="13" type="primary">LOC108074214</name>
</gene>
<feature type="signal peptide" evidence="10">
    <location>
        <begin position="1"/>
        <end position="27"/>
    </location>
</feature>
<evidence type="ECO:0000313" key="12">
    <source>
        <dbReference type="Proteomes" id="UP001652661"/>
    </source>
</evidence>
<keyword evidence="5 8" id="KW-1015">Disulfide bond</keyword>
<proteinExistence type="inferred from homology"/>
<feature type="active site" evidence="7">
    <location>
        <position position="293"/>
    </location>
</feature>
<dbReference type="GO" id="GO:0004190">
    <property type="term" value="F:aspartic-type endopeptidase activity"/>
    <property type="evidence" value="ECO:0007669"/>
    <property type="project" value="UniProtKB-KW"/>
</dbReference>
<keyword evidence="4 9" id="KW-0378">Hydrolase</keyword>
<dbReference type="PROSITE" id="PS00141">
    <property type="entry name" value="ASP_PROTEASE"/>
    <property type="match status" value="1"/>
</dbReference>
<dbReference type="FunFam" id="2.40.70.10:FF:000008">
    <property type="entry name" value="Cathepsin D"/>
    <property type="match status" value="1"/>
</dbReference>
<dbReference type="PANTHER" id="PTHR47966:SF51">
    <property type="entry name" value="BETA-SITE APP-CLEAVING ENZYME, ISOFORM A-RELATED"/>
    <property type="match status" value="1"/>
</dbReference>
<feature type="chain" id="PRO_5027664200" evidence="10">
    <location>
        <begin position="28"/>
        <end position="403"/>
    </location>
</feature>
<dbReference type="Gene3D" id="2.40.70.10">
    <property type="entry name" value="Acid Proteases"/>
    <property type="match status" value="2"/>
</dbReference>
<feature type="domain" description="Peptidase A1" evidence="11">
    <location>
        <begin position="85"/>
        <end position="399"/>
    </location>
</feature>
<dbReference type="PRINTS" id="PR00792">
    <property type="entry name" value="PEPSIN"/>
</dbReference>
<evidence type="ECO:0000256" key="4">
    <source>
        <dbReference type="ARBA" id="ARBA00022801"/>
    </source>
</evidence>
<dbReference type="PANTHER" id="PTHR47966">
    <property type="entry name" value="BETA-SITE APP-CLEAVING ENZYME, ISOFORM A-RELATED"/>
    <property type="match status" value="1"/>
</dbReference>
<evidence type="ECO:0000256" key="5">
    <source>
        <dbReference type="ARBA" id="ARBA00023157"/>
    </source>
</evidence>
<keyword evidence="3 9" id="KW-0064">Aspartyl protease</keyword>
<dbReference type="InterPro" id="IPR001969">
    <property type="entry name" value="Aspartic_peptidase_AS"/>
</dbReference>
<evidence type="ECO:0000256" key="6">
    <source>
        <dbReference type="ARBA" id="ARBA00023180"/>
    </source>
</evidence>
<evidence type="ECO:0000256" key="10">
    <source>
        <dbReference type="SAM" id="SignalP"/>
    </source>
</evidence>
<keyword evidence="12" id="KW-1185">Reference proteome</keyword>
<evidence type="ECO:0000313" key="13">
    <source>
        <dbReference type="RefSeq" id="XP_017021649.1"/>
    </source>
</evidence>
<dbReference type="InterPro" id="IPR001461">
    <property type="entry name" value="Aspartic_peptidase_A1"/>
</dbReference>
<dbReference type="InterPro" id="IPR033121">
    <property type="entry name" value="PEPTIDASE_A1"/>
</dbReference>
<dbReference type="GO" id="GO:0006508">
    <property type="term" value="P:proteolysis"/>
    <property type="evidence" value="ECO:0007669"/>
    <property type="project" value="UniProtKB-KW"/>
</dbReference>
<dbReference type="SUPFAM" id="SSF50630">
    <property type="entry name" value="Acid proteases"/>
    <property type="match status" value="1"/>
</dbReference>
<comment type="similarity">
    <text evidence="1 9">Belongs to the peptidase A1 family.</text>
</comment>
<evidence type="ECO:0000259" key="11">
    <source>
        <dbReference type="PROSITE" id="PS51767"/>
    </source>
</evidence>
<dbReference type="AlphaFoldDB" id="A0A6P4ID62"/>
<evidence type="ECO:0000256" key="2">
    <source>
        <dbReference type="ARBA" id="ARBA00022670"/>
    </source>
</evidence>
<reference evidence="12" key="1">
    <citation type="submission" date="2025-05" db="UniProtKB">
        <authorList>
            <consortium name="RefSeq"/>
        </authorList>
    </citation>
    <scope>NUCLEOTIDE SEQUENCE [LARGE SCALE GENOMIC DNA]</scope>
    <source>
        <strain evidence="12">14028-0561.14</strain>
    </source>
</reference>
<keyword evidence="6" id="KW-0325">Glycoprotein</keyword>
<sequence length="403" mass="44275">MRLKCNSCKLIQLWMTLIVLFALKVDALQRLKFERHRNPEQSHHNLKNELKSLSIKHKLKVEDATTVAPSKDRGTSLGNYANTMYYTRIEIGTPPQEFSVLIDTGSANLWVPSIQCTSSPCQNHRKYNSTASKTHVVNNTNFRIEYASNAGDGGVALSGFISQDIVKIGSYLTLNQGFAEIIDEPLKPFLNSPFDGILGLAYDTIAVGGVTPLLYNLVDQGHIEYLGFSIYFQRNGTNALNGGELILGATDSRLYSGCLTYVPISTAAYFQFQMTSATLNGTKLCLNCETILDAGTSMIVVPVEAITIINKLLGVTNPNDSSGVFFVDCSTVSLLPDMVFTIARKELPLKASQYVLQYGNVCVSSFTSLEGNSLWILGDSFMGAYYTVFDLEYHQIGIGKAVQ</sequence>
<organism evidence="12 13">
    <name type="scientific">Drosophila kikkawai</name>
    <name type="common">Fruit fly</name>
    <dbReference type="NCBI Taxonomy" id="30033"/>
    <lineage>
        <taxon>Eukaryota</taxon>
        <taxon>Metazoa</taxon>
        <taxon>Ecdysozoa</taxon>
        <taxon>Arthropoda</taxon>
        <taxon>Hexapoda</taxon>
        <taxon>Insecta</taxon>
        <taxon>Pterygota</taxon>
        <taxon>Neoptera</taxon>
        <taxon>Endopterygota</taxon>
        <taxon>Diptera</taxon>
        <taxon>Brachycera</taxon>
        <taxon>Muscomorpha</taxon>
        <taxon>Ephydroidea</taxon>
        <taxon>Drosophilidae</taxon>
        <taxon>Drosophila</taxon>
        <taxon>Sophophora</taxon>
    </lineage>
</organism>
<dbReference type="OrthoDB" id="2747330at2759"/>
<accession>A0A6P4ID62</accession>
<evidence type="ECO:0000256" key="1">
    <source>
        <dbReference type="ARBA" id="ARBA00007447"/>
    </source>
</evidence>
<feature type="disulfide bond" evidence="8">
    <location>
        <begin position="116"/>
        <end position="121"/>
    </location>
</feature>
<dbReference type="FunFam" id="2.40.70.10:FF:000002">
    <property type="entry name" value="Vacuolar aspartic proteinase"/>
    <property type="match status" value="1"/>
</dbReference>
<dbReference type="GeneID" id="108074214"/>
<keyword evidence="10" id="KW-0732">Signal</keyword>
<evidence type="ECO:0000256" key="3">
    <source>
        <dbReference type="ARBA" id="ARBA00022750"/>
    </source>
</evidence>
<dbReference type="GO" id="GO:0005764">
    <property type="term" value="C:lysosome"/>
    <property type="evidence" value="ECO:0007669"/>
    <property type="project" value="TreeGrafter"/>
</dbReference>
<keyword evidence="2 9" id="KW-0645">Protease</keyword>
<dbReference type="PROSITE" id="PS51767">
    <property type="entry name" value="PEPTIDASE_A1"/>
    <property type="match status" value="1"/>
</dbReference>
<feature type="active site" evidence="7">
    <location>
        <position position="103"/>
    </location>
</feature>
<evidence type="ECO:0000256" key="7">
    <source>
        <dbReference type="PIRSR" id="PIRSR601461-1"/>
    </source>
</evidence>
<dbReference type="InterPro" id="IPR021109">
    <property type="entry name" value="Peptidase_aspartic_dom_sf"/>
</dbReference>
<evidence type="ECO:0000256" key="9">
    <source>
        <dbReference type="RuleBase" id="RU000454"/>
    </source>
</evidence>
<name>A0A6P4ID62_DROKI</name>
<reference evidence="13" key="2">
    <citation type="submission" date="2025-08" db="UniProtKB">
        <authorList>
            <consortium name="RefSeq"/>
        </authorList>
    </citation>
    <scope>IDENTIFICATION</scope>
    <source>
        <strain evidence="13">14028-0561.14</strain>
        <tissue evidence="13">Whole fly</tissue>
    </source>
</reference>
<dbReference type="Proteomes" id="UP001652661">
    <property type="component" value="Chromosome 2L"/>
</dbReference>
<protein>
    <submittedName>
        <fullName evidence="13">Lysosomal aspartic protease</fullName>
    </submittedName>
</protein>